<evidence type="ECO:0000256" key="1">
    <source>
        <dbReference type="ARBA" id="ARBA00004651"/>
    </source>
</evidence>
<proteinExistence type="predicted"/>
<gene>
    <name evidence="9" type="ORF">GCM10025782_03850</name>
</gene>
<evidence type="ECO:0000259" key="8">
    <source>
        <dbReference type="Pfam" id="PF00482"/>
    </source>
</evidence>
<keyword evidence="4 7" id="KW-1133">Transmembrane helix</keyword>
<dbReference type="PANTHER" id="PTHR35007:SF4">
    <property type="entry name" value="CONSERVED TRANSMEMBRANE PROTEIN-RELATED"/>
    <property type="match status" value="1"/>
</dbReference>
<protein>
    <recommendedName>
        <fullName evidence="8">Type II secretion system protein GspF domain-containing protein</fullName>
    </recommendedName>
</protein>
<feature type="transmembrane region" description="Helical" evidence="7">
    <location>
        <begin position="205"/>
        <end position="223"/>
    </location>
</feature>
<evidence type="ECO:0000256" key="2">
    <source>
        <dbReference type="ARBA" id="ARBA00022475"/>
    </source>
</evidence>
<dbReference type="Pfam" id="PF00482">
    <property type="entry name" value="T2SSF"/>
    <property type="match status" value="1"/>
</dbReference>
<reference evidence="10" key="1">
    <citation type="journal article" date="2019" name="Int. J. Syst. Evol. Microbiol.">
        <title>The Global Catalogue of Microorganisms (GCM) 10K type strain sequencing project: providing services to taxonomists for standard genome sequencing and annotation.</title>
        <authorList>
            <consortium name="The Broad Institute Genomics Platform"/>
            <consortium name="The Broad Institute Genome Sequencing Center for Infectious Disease"/>
            <person name="Wu L."/>
            <person name="Ma J."/>
        </authorList>
    </citation>
    <scope>NUCLEOTIDE SEQUENCE [LARGE SCALE GENOMIC DNA]</scope>
    <source>
        <strain evidence="10">JCM 18961</strain>
    </source>
</reference>
<dbReference type="RefSeq" id="WP_345500781.1">
    <property type="nucleotide sequence ID" value="NZ_BAABLO010000001.1"/>
</dbReference>
<evidence type="ECO:0000256" key="3">
    <source>
        <dbReference type="ARBA" id="ARBA00022692"/>
    </source>
</evidence>
<evidence type="ECO:0000256" key="4">
    <source>
        <dbReference type="ARBA" id="ARBA00022989"/>
    </source>
</evidence>
<keyword evidence="3 7" id="KW-0812">Transmembrane</keyword>
<evidence type="ECO:0000256" key="6">
    <source>
        <dbReference type="SAM" id="MobiDB-lite"/>
    </source>
</evidence>
<dbReference type="EMBL" id="BAABLO010000001">
    <property type="protein sequence ID" value="GAA4711009.1"/>
    <property type="molecule type" value="Genomic_DNA"/>
</dbReference>
<evidence type="ECO:0000256" key="7">
    <source>
        <dbReference type="SAM" id="Phobius"/>
    </source>
</evidence>
<keyword evidence="2" id="KW-1003">Cell membrane</keyword>
<name>A0ABP8XM53_9MICO</name>
<organism evidence="9 10">
    <name type="scientific">Pedococcus ginsenosidimutans</name>
    <dbReference type="NCBI Taxonomy" id="490570"/>
    <lineage>
        <taxon>Bacteria</taxon>
        <taxon>Bacillati</taxon>
        <taxon>Actinomycetota</taxon>
        <taxon>Actinomycetes</taxon>
        <taxon>Micrococcales</taxon>
        <taxon>Intrasporangiaceae</taxon>
        <taxon>Pedococcus</taxon>
    </lineage>
</organism>
<evidence type="ECO:0000256" key="5">
    <source>
        <dbReference type="ARBA" id="ARBA00023136"/>
    </source>
</evidence>
<dbReference type="PANTHER" id="PTHR35007">
    <property type="entry name" value="INTEGRAL MEMBRANE PROTEIN-RELATED"/>
    <property type="match status" value="1"/>
</dbReference>
<accession>A0ABP8XM53</accession>
<sequence length="233" mass="23599">MTVPTVLVTALAVVVAVLWPGASNVRLPAQGSTATPDDASRPVRRRRRASGPSPEEVEAGLAELLALVAAPLRAGVSPSSSVAAAASAVAGDRVVGDLTRRLAAAGRAGDDVAEVWRGYGPGGDAAAFVARAWALSERTGAPLADALGAAEQVLRARRRTRQRLDSAAAGPRASMVVLALLPLSGPVVGLACGISLRELYLQSPLALASLGLGLLLAGVAWTWSRAILARAAA</sequence>
<feature type="domain" description="Type II secretion system protein GspF" evidence="8">
    <location>
        <begin position="66"/>
        <end position="183"/>
    </location>
</feature>
<comment type="subcellular location">
    <subcellularLocation>
        <location evidence="1">Cell membrane</location>
        <topology evidence="1">Multi-pass membrane protein</topology>
    </subcellularLocation>
</comment>
<dbReference type="InterPro" id="IPR018076">
    <property type="entry name" value="T2SS_GspF_dom"/>
</dbReference>
<keyword evidence="10" id="KW-1185">Reference proteome</keyword>
<feature type="region of interest" description="Disordered" evidence="6">
    <location>
        <begin position="26"/>
        <end position="56"/>
    </location>
</feature>
<dbReference type="Proteomes" id="UP001500556">
    <property type="component" value="Unassembled WGS sequence"/>
</dbReference>
<evidence type="ECO:0000313" key="10">
    <source>
        <dbReference type="Proteomes" id="UP001500556"/>
    </source>
</evidence>
<evidence type="ECO:0000313" key="9">
    <source>
        <dbReference type="EMBL" id="GAA4711009.1"/>
    </source>
</evidence>
<comment type="caution">
    <text evidence="9">The sequence shown here is derived from an EMBL/GenBank/DDBJ whole genome shotgun (WGS) entry which is preliminary data.</text>
</comment>
<feature type="transmembrane region" description="Helical" evidence="7">
    <location>
        <begin position="173"/>
        <end position="193"/>
    </location>
</feature>
<keyword evidence="5 7" id="KW-0472">Membrane</keyword>